<dbReference type="GO" id="GO:0030170">
    <property type="term" value="F:pyridoxal phosphate binding"/>
    <property type="evidence" value="ECO:0007669"/>
    <property type="project" value="InterPro"/>
</dbReference>
<evidence type="ECO:0000256" key="5">
    <source>
        <dbReference type="ARBA" id="ARBA00023239"/>
    </source>
</evidence>
<dbReference type="EMBL" id="JAGKQH010000018">
    <property type="protein sequence ID" value="KAG6573382.1"/>
    <property type="molecule type" value="Genomic_DNA"/>
</dbReference>
<protein>
    <submittedName>
        <fullName evidence="7">Tyrosine/DOPA decarboxylase 2</fullName>
    </submittedName>
</protein>
<comment type="similarity">
    <text evidence="2">Belongs to the group II decarboxylase family.</text>
</comment>
<keyword evidence="4 6" id="KW-0663">Pyridoxal phosphate</keyword>
<name>A0AAV6M1I7_9ROSI</name>
<evidence type="ECO:0000256" key="2">
    <source>
        <dbReference type="ARBA" id="ARBA00009533"/>
    </source>
</evidence>
<sequence length="498" mass="55818">MGSIEHENDIHVIDPIDPEEFRSQAHKVVDFIADYYKNIEQYPVLSQVHPGYLRKNIPEESAPNVPECLEQILQDVTRFVVPGITHWQHPNFYAYFSASKSTAAFLGEMLSSGFNVNGFNWLSSPAVTELEMLVVDWLGEMLKLPKSFLFSGGGGGGGVLQGTTCEAILCTLVAARDQKLREIGRDKFSKLVVYASDQTHMCLKKAAHVAGLGEENLRVIETTKSELYALSPNSLRIAIQSDIENGFIPFYLCATIGTTSTNAVDPLGPLTAVAQPHKIWVHVDAAYAGSACICPELRHFLNGVENVNSISLNTHKQFFSAPDCCCLWLKDPSALKNSLSTNPPYLRNAATDSGEVVDFKDWQITLSRRFHAIKLWVVMKSYGQENLRSFIRHHVEMAKLFEEMVKRDPRFELVAPRNFGMVCFRLSFWDVDMSNVINARLLEEINKSGKAFMIHTVVKGVFVIRITIGGMMTKERHVVSTWKLVQELADKVMVMEGI</sequence>
<dbReference type="CDD" id="cd06450">
    <property type="entry name" value="DOPA_deC_like"/>
    <property type="match status" value="1"/>
</dbReference>
<dbReference type="PANTHER" id="PTHR11999:SF96">
    <property type="entry name" value="TYROSINE DECARBOXYLASE"/>
    <property type="match status" value="1"/>
</dbReference>
<dbReference type="GO" id="GO:0019752">
    <property type="term" value="P:carboxylic acid metabolic process"/>
    <property type="evidence" value="ECO:0007669"/>
    <property type="project" value="InterPro"/>
</dbReference>
<feature type="non-terminal residue" evidence="7">
    <location>
        <position position="1"/>
    </location>
</feature>
<accession>A0AAV6M1I7</accession>
<comment type="caution">
    <text evidence="7">The sequence shown here is derived from an EMBL/GenBank/DDBJ whole genome shotgun (WGS) entry which is preliminary data.</text>
</comment>
<evidence type="ECO:0000256" key="1">
    <source>
        <dbReference type="ARBA" id="ARBA00001933"/>
    </source>
</evidence>
<dbReference type="FunFam" id="3.40.640.10:FF:000025">
    <property type="entry name" value="Histidine decarboxylase"/>
    <property type="match status" value="1"/>
</dbReference>
<dbReference type="InterPro" id="IPR010977">
    <property type="entry name" value="Aromatic_deC"/>
</dbReference>
<dbReference type="PANTHER" id="PTHR11999">
    <property type="entry name" value="GROUP II PYRIDOXAL-5-PHOSPHATE DECARBOXYLASE"/>
    <property type="match status" value="1"/>
</dbReference>
<keyword evidence="8" id="KW-1185">Reference proteome</keyword>
<keyword evidence="3" id="KW-0210">Decarboxylase</keyword>
<evidence type="ECO:0000313" key="8">
    <source>
        <dbReference type="Proteomes" id="UP000685013"/>
    </source>
</evidence>
<evidence type="ECO:0000256" key="3">
    <source>
        <dbReference type="ARBA" id="ARBA00022793"/>
    </source>
</evidence>
<proteinExistence type="inferred from homology"/>
<organism evidence="7 8">
    <name type="scientific">Cucurbita argyrosperma subsp. sororia</name>
    <dbReference type="NCBI Taxonomy" id="37648"/>
    <lineage>
        <taxon>Eukaryota</taxon>
        <taxon>Viridiplantae</taxon>
        <taxon>Streptophyta</taxon>
        <taxon>Embryophyta</taxon>
        <taxon>Tracheophyta</taxon>
        <taxon>Spermatophyta</taxon>
        <taxon>Magnoliopsida</taxon>
        <taxon>eudicotyledons</taxon>
        <taxon>Gunneridae</taxon>
        <taxon>Pentapetalae</taxon>
        <taxon>rosids</taxon>
        <taxon>fabids</taxon>
        <taxon>Cucurbitales</taxon>
        <taxon>Cucurbitaceae</taxon>
        <taxon>Cucurbiteae</taxon>
        <taxon>Cucurbita</taxon>
    </lineage>
</organism>
<comment type="cofactor">
    <cofactor evidence="1 6">
        <name>pyridoxal 5'-phosphate</name>
        <dbReference type="ChEBI" id="CHEBI:597326"/>
    </cofactor>
</comment>
<evidence type="ECO:0000256" key="6">
    <source>
        <dbReference type="PIRSR" id="PIRSR602129-50"/>
    </source>
</evidence>
<evidence type="ECO:0000256" key="4">
    <source>
        <dbReference type="ARBA" id="ARBA00022898"/>
    </source>
</evidence>
<feature type="modified residue" description="N6-(pyridoxal phosphate)lysine" evidence="6">
    <location>
        <position position="316"/>
    </location>
</feature>
<dbReference type="FunFam" id="1.20.1340.10:FF:000001">
    <property type="entry name" value="Histidine decarboxylase"/>
    <property type="match status" value="1"/>
</dbReference>
<keyword evidence="5" id="KW-0456">Lyase</keyword>
<dbReference type="AlphaFoldDB" id="A0AAV6M1I7"/>
<gene>
    <name evidence="7" type="primary">TYDC2</name>
    <name evidence="7" type="ORF">SDJN03_27269</name>
</gene>
<dbReference type="InterPro" id="IPR002129">
    <property type="entry name" value="PyrdxlP-dep_de-COase"/>
</dbReference>
<dbReference type="GO" id="GO:0016831">
    <property type="term" value="F:carboxy-lyase activity"/>
    <property type="evidence" value="ECO:0007669"/>
    <property type="project" value="UniProtKB-KW"/>
</dbReference>
<dbReference type="GO" id="GO:0005737">
    <property type="term" value="C:cytoplasm"/>
    <property type="evidence" value="ECO:0007669"/>
    <property type="project" value="TreeGrafter"/>
</dbReference>
<dbReference type="Pfam" id="PF00282">
    <property type="entry name" value="Pyridoxal_deC"/>
    <property type="match status" value="1"/>
</dbReference>
<dbReference type="Proteomes" id="UP000685013">
    <property type="component" value="Chromosome 18"/>
</dbReference>
<reference evidence="7 8" key="1">
    <citation type="journal article" date="2021" name="Hortic Res">
        <title>The domestication of Cucurbita argyrosperma as revealed by the genome of its wild relative.</title>
        <authorList>
            <person name="Barrera-Redondo J."/>
            <person name="Sanchez-de la Vega G."/>
            <person name="Aguirre-Liguori J.A."/>
            <person name="Castellanos-Morales G."/>
            <person name="Gutierrez-Guerrero Y.T."/>
            <person name="Aguirre-Dugua X."/>
            <person name="Aguirre-Planter E."/>
            <person name="Tenaillon M.I."/>
            <person name="Lira-Saade R."/>
            <person name="Eguiarte L.E."/>
        </authorList>
    </citation>
    <scope>NUCLEOTIDE SEQUENCE [LARGE SCALE GENOMIC DNA]</scope>
    <source>
        <strain evidence="7">JBR-2021</strain>
    </source>
</reference>
<evidence type="ECO:0000313" key="7">
    <source>
        <dbReference type="EMBL" id="KAG6573382.1"/>
    </source>
</evidence>